<dbReference type="SUPFAM" id="SSF52799">
    <property type="entry name" value="(Phosphotyrosine protein) phosphatases II"/>
    <property type="match status" value="1"/>
</dbReference>
<dbReference type="PANTHER" id="PTHR23339">
    <property type="entry name" value="TYROSINE SPECIFIC PROTEIN PHOSPHATASE AND DUAL SPECIFICITY PROTEIN PHOSPHATASE"/>
    <property type="match status" value="1"/>
</dbReference>
<sequence length="206" mass="22648">MVLRRGSPLEQTIGFQPIVRAIAPKRTRDRNADISDSSPMTGASEMLSELYWIEAPGVPRLATMARPRAGDWLEDEVAHWARSGVGMVVSLLEPDEVDDLQLGMEAALCRRSGIEYRSFPIPDRGVPDDVGAAWRFAAEIAETGKTIAIHCRAGIGRASIVAALVLIWRGLAADAALHAIEKARGLPIPDTEEQRAWVLTFRDRQR</sequence>
<dbReference type="InterPro" id="IPR000387">
    <property type="entry name" value="Tyr_Pase_dom"/>
</dbReference>
<dbReference type="PROSITE" id="PS50056">
    <property type="entry name" value="TYR_PHOSPHATASE_2"/>
    <property type="match status" value="1"/>
</dbReference>
<organism evidence="2 3">
    <name type="scientific">Allosphingosinicella deserti</name>
    <dbReference type="NCBI Taxonomy" id="2116704"/>
    <lineage>
        <taxon>Bacteria</taxon>
        <taxon>Pseudomonadati</taxon>
        <taxon>Pseudomonadota</taxon>
        <taxon>Alphaproteobacteria</taxon>
        <taxon>Sphingomonadales</taxon>
        <taxon>Sphingomonadaceae</taxon>
        <taxon>Allosphingosinicella</taxon>
    </lineage>
</organism>
<comment type="caution">
    <text evidence="2">The sequence shown here is derived from an EMBL/GenBank/DDBJ whole genome shotgun (WGS) entry which is preliminary data.</text>
</comment>
<dbReference type="Gene3D" id="3.90.190.10">
    <property type="entry name" value="Protein tyrosine phosphatase superfamily"/>
    <property type="match status" value="1"/>
</dbReference>
<name>A0A2P7QN13_9SPHN</name>
<dbReference type="EMBL" id="PXYI01000004">
    <property type="protein sequence ID" value="PSJ39351.1"/>
    <property type="molecule type" value="Genomic_DNA"/>
</dbReference>
<dbReference type="AlphaFoldDB" id="A0A2P7QN13"/>
<dbReference type="InterPro" id="IPR029021">
    <property type="entry name" value="Prot-tyrosine_phosphatase-like"/>
</dbReference>
<gene>
    <name evidence="2" type="ORF">C7I55_12045</name>
</gene>
<feature type="domain" description="Tyrosine specific protein phosphatases" evidence="1">
    <location>
        <begin position="142"/>
        <end position="195"/>
    </location>
</feature>
<keyword evidence="3" id="KW-1185">Reference proteome</keyword>
<evidence type="ECO:0000259" key="1">
    <source>
        <dbReference type="PROSITE" id="PS50056"/>
    </source>
</evidence>
<dbReference type="Proteomes" id="UP000241167">
    <property type="component" value="Unassembled WGS sequence"/>
</dbReference>
<dbReference type="Pfam" id="PF22785">
    <property type="entry name" value="Tc-R-P"/>
    <property type="match status" value="1"/>
</dbReference>
<dbReference type="FunFam" id="3.90.190.10:FF:000157">
    <property type="entry name" value="Protein-tyrosine phosphatase"/>
    <property type="match status" value="1"/>
</dbReference>
<evidence type="ECO:0000313" key="3">
    <source>
        <dbReference type="Proteomes" id="UP000241167"/>
    </source>
</evidence>
<accession>A0A2P7QN13</accession>
<protein>
    <submittedName>
        <fullName evidence="2">Protein tyrosine phosphatase</fullName>
    </submittedName>
</protein>
<reference evidence="2 3" key="1">
    <citation type="submission" date="2018-03" db="EMBL/GenBank/DDBJ databases">
        <title>The draft genome of Sphingosinicella sp. GL-C-18.</title>
        <authorList>
            <person name="Liu L."/>
            <person name="Li L."/>
            <person name="Liang L."/>
            <person name="Zhang X."/>
            <person name="Wang T."/>
        </authorList>
    </citation>
    <scope>NUCLEOTIDE SEQUENCE [LARGE SCALE GENOMIC DNA]</scope>
    <source>
        <strain evidence="2 3">GL-C-18</strain>
    </source>
</reference>
<proteinExistence type="predicted"/>
<dbReference type="InterPro" id="IPR050561">
    <property type="entry name" value="PTP"/>
</dbReference>
<evidence type="ECO:0000313" key="2">
    <source>
        <dbReference type="EMBL" id="PSJ39351.1"/>
    </source>
</evidence>